<feature type="compositionally biased region" description="Basic residues" evidence="1">
    <location>
        <begin position="274"/>
        <end position="283"/>
    </location>
</feature>
<evidence type="ECO:0000313" key="2">
    <source>
        <dbReference type="EMBL" id="CAB4571343.1"/>
    </source>
</evidence>
<dbReference type="AlphaFoldDB" id="A0A6J6EAL4"/>
<dbReference type="EMBL" id="CAEZTT010000020">
    <property type="protein sequence ID" value="CAB4571343.1"/>
    <property type="molecule type" value="Genomic_DNA"/>
</dbReference>
<protein>
    <submittedName>
        <fullName evidence="2">Unannotated protein</fullName>
    </submittedName>
</protein>
<evidence type="ECO:0000256" key="1">
    <source>
        <dbReference type="SAM" id="MobiDB-lite"/>
    </source>
</evidence>
<sequence length="283" mass="30706">MSVIKPSQFNPASLKFSSVRVNPTTQAKSVYINYNDGPLLVQCPKMALPFGLNVSEFDGSPKKFGLALSFKNMDDTEVRALHNMIQSIERMLIEHATTSSVEFFKKPLKSEIIREFFNAGIKQSKDKATGLPDGKYPDTMSIKLDVGGKNATEVYNEKRELDQRPFESIFQKGGSCVALITCSCWISAGKFGITWRAKQIKYYPIAGLSGYSIMDDDEVDAVSSAISSSLAVSGGASAAASAVEIADDDDTPAAAAVDEDDDEEEEAPPVKVPITRKKPAAKK</sequence>
<name>A0A6J6EAL4_9ZZZZ</name>
<accession>A0A6J6EAL4</accession>
<feature type="region of interest" description="Disordered" evidence="1">
    <location>
        <begin position="241"/>
        <end position="283"/>
    </location>
</feature>
<organism evidence="2">
    <name type="scientific">freshwater metagenome</name>
    <dbReference type="NCBI Taxonomy" id="449393"/>
    <lineage>
        <taxon>unclassified sequences</taxon>
        <taxon>metagenomes</taxon>
        <taxon>ecological metagenomes</taxon>
    </lineage>
</organism>
<feature type="compositionally biased region" description="Acidic residues" evidence="1">
    <location>
        <begin position="245"/>
        <end position="267"/>
    </location>
</feature>
<gene>
    <name evidence="2" type="ORF">UFOPK1726_00302</name>
</gene>
<reference evidence="2" key="1">
    <citation type="submission" date="2020-05" db="EMBL/GenBank/DDBJ databases">
        <authorList>
            <person name="Chiriac C."/>
            <person name="Salcher M."/>
            <person name="Ghai R."/>
            <person name="Kavagutti S V."/>
        </authorList>
    </citation>
    <scope>NUCLEOTIDE SEQUENCE</scope>
</reference>
<proteinExistence type="predicted"/>